<dbReference type="PANTHER" id="PTHR11645:SF0">
    <property type="entry name" value="PYRROLINE-5-CARBOXYLATE REDUCTASE 3"/>
    <property type="match status" value="1"/>
</dbReference>
<dbReference type="InterPro" id="IPR000304">
    <property type="entry name" value="Pyrroline-COOH_reductase"/>
</dbReference>
<comment type="catalytic activity">
    <reaction evidence="4">
        <text>L-proline + NAD(+) = (S)-1-pyrroline-5-carboxylate + NADH + 2 H(+)</text>
        <dbReference type="Rhea" id="RHEA:14105"/>
        <dbReference type="ChEBI" id="CHEBI:15378"/>
        <dbReference type="ChEBI" id="CHEBI:17388"/>
        <dbReference type="ChEBI" id="CHEBI:57540"/>
        <dbReference type="ChEBI" id="CHEBI:57945"/>
        <dbReference type="ChEBI" id="CHEBI:60039"/>
        <dbReference type="EC" id="1.5.1.2"/>
    </reaction>
</comment>
<dbReference type="Proteomes" id="UP000294593">
    <property type="component" value="Unassembled WGS sequence"/>
</dbReference>
<dbReference type="Gene3D" id="3.40.50.720">
    <property type="entry name" value="NAD(P)-binding Rossmann-like Domain"/>
    <property type="match status" value="1"/>
</dbReference>
<comment type="catalytic activity">
    <reaction evidence="4 7">
        <text>L-proline + NADP(+) = (S)-1-pyrroline-5-carboxylate + NADPH + 2 H(+)</text>
        <dbReference type="Rhea" id="RHEA:14109"/>
        <dbReference type="ChEBI" id="CHEBI:15378"/>
        <dbReference type="ChEBI" id="CHEBI:17388"/>
        <dbReference type="ChEBI" id="CHEBI:57783"/>
        <dbReference type="ChEBI" id="CHEBI:58349"/>
        <dbReference type="ChEBI" id="CHEBI:60039"/>
        <dbReference type="EC" id="1.5.1.2"/>
    </reaction>
</comment>
<dbReference type="Pfam" id="PF14748">
    <property type="entry name" value="P5CR_dimer"/>
    <property type="match status" value="1"/>
</dbReference>
<feature type="binding site" evidence="6">
    <location>
        <begin position="86"/>
        <end position="89"/>
    </location>
    <ligand>
        <name>NADP(+)</name>
        <dbReference type="ChEBI" id="CHEBI:58349"/>
    </ligand>
</feature>
<evidence type="ECO:0000313" key="11">
    <source>
        <dbReference type="Proteomes" id="UP000294593"/>
    </source>
</evidence>
<dbReference type="GO" id="GO:0005737">
    <property type="term" value="C:cytoplasm"/>
    <property type="evidence" value="ECO:0007669"/>
    <property type="project" value="UniProtKB-SubCell"/>
</dbReference>
<dbReference type="Gene3D" id="1.10.3730.10">
    <property type="entry name" value="ProC C-terminal domain-like"/>
    <property type="match status" value="1"/>
</dbReference>
<evidence type="ECO:0000256" key="6">
    <source>
        <dbReference type="PIRSR" id="PIRSR000193-1"/>
    </source>
</evidence>
<keyword evidence="3 4" id="KW-0560">Oxidoreductase</keyword>
<keyword evidence="4 7" id="KW-0641">Proline biosynthesis</keyword>
<dbReference type="InterPro" id="IPR008927">
    <property type="entry name" value="6-PGluconate_DH-like_C_sf"/>
</dbReference>
<dbReference type="AlphaFoldDB" id="A0A4R6R660"/>
<comment type="subcellular location">
    <subcellularLocation>
        <location evidence="4">Cytoplasm</location>
    </subcellularLocation>
</comment>
<accession>A0A4R6R660</accession>
<reference evidence="10 11" key="1">
    <citation type="submission" date="2019-03" db="EMBL/GenBank/DDBJ databases">
        <title>Genomic Encyclopedia of Type Strains, Phase IV (KMG-IV): sequencing the most valuable type-strain genomes for metagenomic binning, comparative biology and taxonomic classification.</title>
        <authorList>
            <person name="Goeker M."/>
        </authorList>
    </citation>
    <scope>NUCLEOTIDE SEQUENCE [LARGE SCALE GENOMIC DNA]</scope>
    <source>
        <strain evidence="10 11">DSM 11901</strain>
    </source>
</reference>
<gene>
    <name evidence="4" type="primary">proC</name>
    <name evidence="10" type="ORF">EV672_10986</name>
</gene>
<proteinExistence type="inferred from homology"/>
<dbReference type="PROSITE" id="PS00521">
    <property type="entry name" value="P5CR"/>
    <property type="match status" value="1"/>
</dbReference>
<evidence type="ECO:0000256" key="5">
    <source>
        <dbReference type="NCBIfam" id="TIGR00112"/>
    </source>
</evidence>
<evidence type="ECO:0000259" key="8">
    <source>
        <dbReference type="Pfam" id="PF03807"/>
    </source>
</evidence>
<dbReference type="OrthoDB" id="9805754at2"/>
<protein>
    <recommendedName>
        <fullName evidence="4 5">Pyrroline-5-carboxylate reductase</fullName>
        <shortName evidence="4">P5C reductase</shortName>
        <shortName evidence="4">P5CR</shortName>
        <ecNumber evidence="4 5">1.5.1.2</ecNumber>
    </recommendedName>
    <alternativeName>
        <fullName evidence="4">PCA reductase</fullName>
    </alternativeName>
</protein>
<comment type="pathway">
    <text evidence="4 7">Amino-acid biosynthesis; L-proline biosynthesis; L-proline from L-glutamate 5-semialdehyde: step 1/1.</text>
</comment>
<dbReference type="Pfam" id="PF03807">
    <property type="entry name" value="F420_oxidored"/>
    <property type="match status" value="1"/>
</dbReference>
<organism evidence="10 11">
    <name type="scientific">Aquabacterium commune</name>
    <dbReference type="NCBI Taxonomy" id="70586"/>
    <lineage>
        <taxon>Bacteria</taxon>
        <taxon>Pseudomonadati</taxon>
        <taxon>Pseudomonadota</taxon>
        <taxon>Betaproteobacteria</taxon>
        <taxon>Burkholderiales</taxon>
        <taxon>Aquabacterium</taxon>
    </lineage>
</organism>
<evidence type="ECO:0000256" key="2">
    <source>
        <dbReference type="ARBA" id="ARBA00022857"/>
    </source>
</evidence>
<dbReference type="EC" id="1.5.1.2" evidence="4 5"/>
<dbReference type="FunFam" id="1.10.3730.10:FF:000001">
    <property type="entry name" value="Pyrroline-5-carboxylate reductase"/>
    <property type="match status" value="1"/>
</dbReference>
<keyword evidence="2 4" id="KW-0521">NADP</keyword>
<dbReference type="InterPro" id="IPR036291">
    <property type="entry name" value="NAD(P)-bd_dom_sf"/>
</dbReference>
<dbReference type="InterPro" id="IPR028939">
    <property type="entry name" value="P5C_Rdtase_cat_N"/>
</dbReference>
<evidence type="ECO:0000313" key="10">
    <source>
        <dbReference type="EMBL" id="TDP81046.1"/>
    </source>
</evidence>
<evidence type="ECO:0000256" key="7">
    <source>
        <dbReference type="RuleBase" id="RU003903"/>
    </source>
</evidence>
<comment type="similarity">
    <text evidence="1 4 7">Belongs to the pyrroline-5-carboxylate reductase family.</text>
</comment>
<dbReference type="PANTHER" id="PTHR11645">
    <property type="entry name" value="PYRROLINE-5-CARBOXYLATE REDUCTASE"/>
    <property type="match status" value="1"/>
</dbReference>
<feature type="domain" description="Pyrroline-5-carboxylate reductase dimerisation" evidence="9">
    <location>
        <begin position="177"/>
        <end position="281"/>
    </location>
</feature>
<dbReference type="HAMAP" id="MF_01925">
    <property type="entry name" value="P5C_reductase"/>
    <property type="match status" value="1"/>
</dbReference>
<comment type="function">
    <text evidence="4">Catalyzes the reduction of 1-pyrroline-5-carboxylate (PCA) to L-proline.</text>
</comment>
<sequence>MMPAMNSTTSPADLTHADIAFIGGGNMATAIIGGLLRQGRAPSSILVIDPSAEQRGRLSETLGVRTAAAPDAPEATLSSARTVVWAVKPQQFKDAASACAALTQGALHFSVMAGLRTDDIARWLGTQRVVRAMPNTPALVGQGMTGLFARPEVSADEREAVAQMVAPTGQLLWLSREADLDAVTALSGSGPAYVFYYIEAMVQAAQDMGLSASEGRQLALATFAGATALAAQSSDSPTVLRERVTSKGGTTHAALTHLENAGVKATFVAAMRAAEQRAGELGDEFGR</sequence>
<keyword evidence="4" id="KW-0963">Cytoplasm</keyword>
<name>A0A4R6R660_9BURK</name>
<dbReference type="GO" id="GO:0055129">
    <property type="term" value="P:L-proline biosynthetic process"/>
    <property type="evidence" value="ECO:0007669"/>
    <property type="project" value="UniProtKB-UniRule"/>
</dbReference>
<evidence type="ECO:0000256" key="4">
    <source>
        <dbReference type="HAMAP-Rule" id="MF_01925"/>
    </source>
</evidence>
<evidence type="ECO:0000259" key="9">
    <source>
        <dbReference type="Pfam" id="PF14748"/>
    </source>
</evidence>
<dbReference type="InterPro" id="IPR053790">
    <property type="entry name" value="P5CR-like_CS"/>
</dbReference>
<dbReference type="GO" id="GO:0004735">
    <property type="term" value="F:pyrroline-5-carboxylate reductase activity"/>
    <property type="evidence" value="ECO:0007669"/>
    <property type="project" value="UniProtKB-UniRule"/>
</dbReference>
<feature type="binding site" evidence="6">
    <location>
        <begin position="22"/>
        <end position="27"/>
    </location>
    <ligand>
        <name>NADP(+)</name>
        <dbReference type="ChEBI" id="CHEBI:58349"/>
    </ligand>
</feature>
<feature type="domain" description="Pyrroline-5-carboxylate reductase catalytic N-terminal" evidence="8">
    <location>
        <begin position="19"/>
        <end position="114"/>
    </location>
</feature>
<dbReference type="UniPathway" id="UPA00098">
    <property type="reaction ID" value="UER00361"/>
</dbReference>
<dbReference type="EMBL" id="SNXW01000009">
    <property type="protein sequence ID" value="TDP81046.1"/>
    <property type="molecule type" value="Genomic_DNA"/>
</dbReference>
<keyword evidence="4 7" id="KW-0028">Amino-acid biosynthesis</keyword>
<comment type="caution">
    <text evidence="10">The sequence shown here is derived from an EMBL/GenBank/DDBJ whole genome shotgun (WGS) entry which is preliminary data.</text>
</comment>
<dbReference type="PIRSF" id="PIRSF000193">
    <property type="entry name" value="Pyrrol-5-carb_rd"/>
    <property type="match status" value="1"/>
</dbReference>
<dbReference type="InterPro" id="IPR029036">
    <property type="entry name" value="P5CR_dimer"/>
</dbReference>
<evidence type="ECO:0000256" key="1">
    <source>
        <dbReference type="ARBA" id="ARBA00005525"/>
    </source>
</evidence>
<dbReference type="SUPFAM" id="SSF51735">
    <property type="entry name" value="NAD(P)-binding Rossmann-fold domains"/>
    <property type="match status" value="1"/>
</dbReference>
<dbReference type="SUPFAM" id="SSF48179">
    <property type="entry name" value="6-phosphogluconate dehydrogenase C-terminal domain-like"/>
    <property type="match status" value="1"/>
</dbReference>
<keyword evidence="11" id="KW-1185">Reference proteome</keyword>
<evidence type="ECO:0000256" key="3">
    <source>
        <dbReference type="ARBA" id="ARBA00023002"/>
    </source>
</evidence>
<dbReference type="NCBIfam" id="TIGR00112">
    <property type="entry name" value="proC"/>
    <property type="match status" value="1"/>
</dbReference>